<dbReference type="RefSeq" id="WP_307239550.1">
    <property type="nucleotide sequence ID" value="NZ_JAUSQZ010000001.1"/>
</dbReference>
<evidence type="ECO:0000259" key="1">
    <source>
        <dbReference type="Pfam" id="PF03819"/>
    </source>
</evidence>
<feature type="domain" description="NTP pyrophosphohydrolase MazG-like" evidence="1">
    <location>
        <begin position="146"/>
        <end position="219"/>
    </location>
</feature>
<evidence type="ECO:0000313" key="2">
    <source>
        <dbReference type="EMBL" id="MDP9825597.1"/>
    </source>
</evidence>
<proteinExistence type="predicted"/>
<name>A0ABT9NYU2_9ACTN</name>
<dbReference type="Gene3D" id="1.10.287.1080">
    <property type="entry name" value="MazG-like"/>
    <property type="match status" value="1"/>
</dbReference>
<protein>
    <submittedName>
        <fullName evidence="2">XTP/dITP diphosphohydrolase</fullName>
        <ecNumber evidence="2">3.6.1.66</ecNumber>
    </submittedName>
</protein>
<dbReference type="Proteomes" id="UP001235712">
    <property type="component" value="Unassembled WGS sequence"/>
</dbReference>
<dbReference type="InterPro" id="IPR004518">
    <property type="entry name" value="MazG-like_dom"/>
</dbReference>
<dbReference type="Pfam" id="PF03819">
    <property type="entry name" value="MazG"/>
    <property type="match status" value="1"/>
</dbReference>
<dbReference type="PANTHER" id="PTHR30522">
    <property type="entry name" value="NUCLEOSIDE TRIPHOSPHATE PYROPHOSPHOHYDROLASE"/>
    <property type="match status" value="1"/>
</dbReference>
<dbReference type="GO" id="GO:0036220">
    <property type="term" value="F:ITP diphosphatase activity"/>
    <property type="evidence" value="ECO:0007669"/>
    <property type="project" value="UniProtKB-EC"/>
</dbReference>
<accession>A0ABT9NYU2</accession>
<reference evidence="2 3" key="1">
    <citation type="submission" date="2023-07" db="EMBL/GenBank/DDBJ databases">
        <title>Sequencing the genomes of 1000 actinobacteria strains.</title>
        <authorList>
            <person name="Klenk H.-P."/>
        </authorList>
    </citation>
    <scope>NUCLEOTIDE SEQUENCE [LARGE SCALE GENOMIC DNA]</scope>
    <source>
        <strain evidence="2 3">DSM 44388</strain>
    </source>
</reference>
<dbReference type="SUPFAM" id="SSF101386">
    <property type="entry name" value="all-alpha NTP pyrophosphatases"/>
    <property type="match status" value="1"/>
</dbReference>
<evidence type="ECO:0000313" key="3">
    <source>
        <dbReference type="Proteomes" id="UP001235712"/>
    </source>
</evidence>
<comment type="caution">
    <text evidence="2">The sequence shown here is derived from an EMBL/GenBank/DDBJ whole genome shotgun (WGS) entry which is preliminary data.</text>
</comment>
<dbReference type="PANTHER" id="PTHR30522:SF0">
    <property type="entry name" value="NUCLEOSIDE TRIPHOSPHATE PYROPHOSPHOHYDROLASE"/>
    <property type="match status" value="1"/>
</dbReference>
<dbReference type="InterPro" id="IPR035996">
    <property type="entry name" value="4pyrrol_Methylase_sf"/>
</dbReference>
<gene>
    <name evidence="2" type="ORF">J2S57_001346</name>
</gene>
<dbReference type="CDD" id="cd11528">
    <property type="entry name" value="NTP-PPase_MazG_Nterm"/>
    <property type="match status" value="1"/>
</dbReference>
<dbReference type="EMBL" id="JAUSQZ010000001">
    <property type="protein sequence ID" value="MDP9825597.1"/>
    <property type="molecule type" value="Genomic_DNA"/>
</dbReference>
<dbReference type="InterPro" id="IPR011551">
    <property type="entry name" value="NTP_PyrPHydrolase_MazG"/>
</dbReference>
<dbReference type="InterPro" id="IPR048015">
    <property type="entry name" value="NTP-PPase_MazG-like_N"/>
</dbReference>
<dbReference type="NCBIfam" id="TIGR00444">
    <property type="entry name" value="mazG"/>
    <property type="match status" value="1"/>
</dbReference>
<keyword evidence="3" id="KW-1185">Reference proteome</keyword>
<dbReference type="EC" id="3.6.1.66" evidence="2"/>
<sequence>MAARVTVLLTSPRTAPGLLSFPAWERLRAADAVLAADPDPAWQEAFSQAGVSLEDVSGVPVALRAGRLVEEAADGRELVWWGSEDGDPGLTDALAEHLSRRAVASRPPEVEVLTGSYDMPGARLLDLVAVMDTLRSPGGCPWDAEQTHTSLLPYLLEEAHEVIEAVESDDAAHLEEELGDLLLQVVFHARVAQDGYGFGIDEVAAGIVAKLIRRHPHVFSAAGSSSSAAEVEETWEMLKATEKAGRSGFEGIPATLPALARAQKMLGRLSRAGVDVDVAVEKASQGDELAAALLRVVVLARASGADAEASLRAALGRLVPPEQ</sequence>
<keyword evidence="2" id="KW-0378">Hydrolase</keyword>
<organism evidence="2 3">
    <name type="scientific">Kineosporia succinea</name>
    <dbReference type="NCBI Taxonomy" id="84632"/>
    <lineage>
        <taxon>Bacteria</taxon>
        <taxon>Bacillati</taxon>
        <taxon>Actinomycetota</taxon>
        <taxon>Actinomycetes</taxon>
        <taxon>Kineosporiales</taxon>
        <taxon>Kineosporiaceae</taxon>
        <taxon>Kineosporia</taxon>
    </lineage>
</organism>
<dbReference type="SUPFAM" id="SSF53790">
    <property type="entry name" value="Tetrapyrrole methylase"/>
    <property type="match status" value="1"/>
</dbReference>